<comment type="caution">
    <text evidence="1">The sequence shown here is derived from an EMBL/GenBank/DDBJ whole genome shotgun (WGS) entry which is preliminary data.</text>
</comment>
<dbReference type="Proteomes" id="UP000615455">
    <property type="component" value="Unassembled WGS sequence"/>
</dbReference>
<name>A0ABQ1EKC5_9BACL</name>
<dbReference type="RefSeq" id="WP_189011252.1">
    <property type="nucleotide sequence ID" value="NZ_BMHE01000008.1"/>
</dbReference>
<organism evidence="1 2">
    <name type="scientific">Paenibacillus marchantiophytorum</name>
    <dbReference type="NCBI Taxonomy" id="1619310"/>
    <lineage>
        <taxon>Bacteria</taxon>
        <taxon>Bacillati</taxon>
        <taxon>Bacillota</taxon>
        <taxon>Bacilli</taxon>
        <taxon>Bacillales</taxon>
        <taxon>Paenibacillaceae</taxon>
        <taxon>Paenibacillus</taxon>
    </lineage>
</organism>
<dbReference type="EMBL" id="BMHE01000008">
    <property type="protein sequence ID" value="GFZ75954.1"/>
    <property type="molecule type" value="Genomic_DNA"/>
</dbReference>
<gene>
    <name evidence="1" type="ORF">GCM10008018_21660</name>
</gene>
<keyword evidence="2" id="KW-1185">Reference proteome</keyword>
<evidence type="ECO:0000313" key="2">
    <source>
        <dbReference type="Proteomes" id="UP000615455"/>
    </source>
</evidence>
<sequence>MIRNSMLVIATAMLIAGVSFTCGIPRVHAEALLGGPYAPDGLRIPAEIELLSDTPYYASPPNRSDDKPEGVFAPQMVKVLKTEPSWSVSGTTWQIETMFGPRWIIPKPWDIDIAPPESVTLLEETPLYESQSEDGGSVATLSPQAVQVVGAEKQWFYTNDPKSKAWIQIHTTWLGDLWAHIPINRIGFGTEGATENTL</sequence>
<reference evidence="2" key="1">
    <citation type="journal article" date="2019" name="Int. J. Syst. Evol. Microbiol.">
        <title>The Global Catalogue of Microorganisms (GCM) 10K type strain sequencing project: providing services to taxonomists for standard genome sequencing and annotation.</title>
        <authorList>
            <consortium name="The Broad Institute Genomics Platform"/>
            <consortium name="The Broad Institute Genome Sequencing Center for Infectious Disease"/>
            <person name="Wu L."/>
            <person name="Ma J."/>
        </authorList>
    </citation>
    <scope>NUCLEOTIDE SEQUENCE [LARGE SCALE GENOMIC DNA]</scope>
    <source>
        <strain evidence="2">CGMCC 1.15043</strain>
    </source>
</reference>
<accession>A0ABQ1EKC5</accession>
<protein>
    <submittedName>
        <fullName evidence="1">Uncharacterized protein</fullName>
    </submittedName>
</protein>
<evidence type="ECO:0000313" key="1">
    <source>
        <dbReference type="EMBL" id="GFZ75954.1"/>
    </source>
</evidence>
<proteinExistence type="predicted"/>